<sequence length="360" mass="41241">MYNWQNPEWPEFQYDASEFAKHEREFLKKAGQIDGKFMYFTKQQSELTLVDLLVSEAIKSSAIEGEMISRTDLSSSIKRHLGFDTPQFFIKDKRSAGFAKLLVSSRESFESPLSESMLFEWHTLLMQGQYINNVGAWRSHTEPMRVISGSIGKEIVHFEAPPSSQVQKEMNRFFDWFSQANLQSILIKAAIAHLYFESIHPFEDGNGRIGRLISEKALSMGLGKPVMFSISTIIEKKRNEYYEALKNAQQSLKIGDWVLWFCEMVIEAQDAFDDIVSFSIKKAKFFEKNNANFNLRQNKAIAKMLEKGEFFEGGMSAKKYVSITRCSLATATRDLVELAEKGILAINGNGRSRNYQIIFD</sequence>
<dbReference type="InterPro" id="IPR040198">
    <property type="entry name" value="Fido_containing"/>
</dbReference>
<comment type="caution">
    <text evidence="2">The sequence shown here is derived from an EMBL/GenBank/DDBJ whole genome shotgun (WGS) entry which is preliminary data.</text>
</comment>
<proteinExistence type="predicted"/>
<protein>
    <submittedName>
        <fullName evidence="2">Fic family protein</fullName>
    </submittedName>
</protein>
<dbReference type="SUPFAM" id="SSF140931">
    <property type="entry name" value="Fic-like"/>
    <property type="match status" value="1"/>
</dbReference>
<accession>A0ABV7YZL5</accession>
<dbReference type="EMBL" id="JBHRYQ010000001">
    <property type="protein sequence ID" value="MFC3812381.1"/>
    <property type="molecule type" value="Genomic_DNA"/>
</dbReference>
<feature type="domain" description="Fido" evidence="1">
    <location>
        <begin position="113"/>
        <end position="263"/>
    </location>
</feature>
<dbReference type="Pfam" id="PF02661">
    <property type="entry name" value="Fic"/>
    <property type="match status" value="1"/>
</dbReference>
<dbReference type="InterPro" id="IPR003812">
    <property type="entry name" value="Fido"/>
</dbReference>
<evidence type="ECO:0000313" key="3">
    <source>
        <dbReference type="Proteomes" id="UP001595616"/>
    </source>
</evidence>
<evidence type="ECO:0000313" key="2">
    <source>
        <dbReference type="EMBL" id="MFC3812381.1"/>
    </source>
</evidence>
<dbReference type="Gene3D" id="1.10.10.10">
    <property type="entry name" value="Winged helix-like DNA-binding domain superfamily/Winged helix DNA-binding domain"/>
    <property type="match status" value="1"/>
</dbReference>
<dbReference type="PROSITE" id="PS51459">
    <property type="entry name" value="FIDO"/>
    <property type="match status" value="1"/>
</dbReference>
<evidence type="ECO:0000259" key="1">
    <source>
        <dbReference type="PROSITE" id="PS51459"/>
    </source>
</evidence>
<dbReference type="Gene3D" id="1.10.3290.10">
    <property type="entry name" value="Fido-like domain"/>
    <property type="match status" value="1"/>
</dbReference>
<dbReference type="InterPro" id="IPR025230">
    <property type="entry name" value="DUF4172"/>
</dbReference>
<dbReference type="Proteomes" id="UP001595616">
    <property type="component" value="Unassembled WGS sequence"/>
</dbReference>
<dbReference type="PANTHER" id="PTHR13504">
    <property type="entry name" value="FIDO DOMAIN-CONTAINING PROTEIN DDB_G0283145"/>
    <property type="match status" value="1"/>
</dbReference>
<gene>
    <name evidence="2" type="ORF">ACFOOI_17100</name>
</gene>
<dbReference type="RefSeq" id="WP_379839251.1">
    <property type="nucleotide sequence ID" value="NZ_JBHRYQ010000001.1"/>
</dbReference>
<name>A0ABV7YZL5_9BACT</name>
<reference evidence="3" key="1">
    <citation type="journal article" date="2019" name="Int. J. Syst. Evol. Microbiol.">
        <title>The Global Catalogue of Microorganisms (GCM) 10K type strain sequencing project: providing services to taxonomists for standard genome sequencing and annotation.</title>
        <authorList>
            <consortium name="The Broad Institute Genomics Platform"/>
            <consortium name="The Broad Institute Genome Sequencing Center for Infectious Disease"/>
            <person name="Wu L."/>
            <person name="Ma J."/>
        </authorList>
    </citation>
    <scope>NUCLEOTIDE SEQUENCE [LARGE SCALE GENOMIC DNA]</scope>
    <source>
        <strain evidence="3">CECT 7956</strain>
    </source>
</reference>
<dbReference type="InterPro" id="IPR036388">
    <property type="entry name" value="WH-like_DNA-bd_sf"/>
</dbReference>
<dbReference type="Pfam" id="PF13776">
    <property type="entry name" value="DUF4172"/>
    <property type="match status" value="1"/>
</dbReference>
<keyword evidence="3" id="KW-1185">Reference proteome</keyword>
<dbReference type="InterPro" id="IPR036597">
    <property type="entry name" value="Fido-like_dom_sf"/>
</dbReference>
<dbReference type="PANTHER" id="PTHR13504:SF33">
    <property type="entry name" value="FIC FAMILY PROTEIN"/>
    <property type="match status" value="1"/>
</dbReference>
<organism evidence="2 3">
    <name type="scientific">Lacihabitans lacunae</name>
    <dbReference type="NCBI Taxonomy" id="1028214"/>
    <lineage>
        <taxon>Bacteria</taxon>
        <taxon>Pseudomonadati</taxon>
        <taxon>Bacteroidota</taxon>
        <taxon>Cytophagia</taxon>
        <taxon>Cytophagales</taxon>
        <taxon>Leadbetterellaceae</taxon>
        <taxon>Lacihabitans</taxon>
    </lineage>
</organism>